<dbReference type="Proteomes" id="UP000236735">
    <property type="component" value="Unassembled WGS sequence"/>
</dbReference>
<organism evidence="2 3">
    <name type="scientific">Xylanibacter ruminicola</name>
    <name type="common">Prevotella ruminicola</name>
    <dbReference type="NCBI Taxonomy" id="839"/>
    <lineage>
        <taxon>Bacteria</taxon>
        <taxon>Pseudomonadati</taxon>
        <taxon>Bacteroidota</taxon>
        <taxon>Bacteroidia</taxon>
        <taxon>Bacteroidales</taxon>
        <taxon>Prevotellaceae</taxon>
        <taxon>Xylanibacter</taxon>
    </lineage>
</organism>
<feature type="transmembrane region" description="Helical" evidence="1">
    <location>
        <begin position="326"/>
        <end position="343"/>
    </location>
</feature>
<reference evidence="2 3" key="1">
    <citation type="submission" date="2016-10" db="EMBL/GenBank/DDBJ databases">
        <authorList>
            <person name="de Groot N.N."/>
        </authorList>
    </citation>
    <scope>NUCLEOTIDE SEQUENCE [LARGE SCALE GENOMIC DNA]</scope>
    <source>
        <strain evidence="2 3">AR32</strain>
    </source>
</reference>
<keyword evidence="1" id="KW-0812">Transmembrane</keyword>
<dbReference type="PANTHER" id="PTHR22916">
    <property type="entry name" value="GLYCOSYLTRANSFERASE"/>
    <property type="match status" value="1"/>
</dbReference>
<dbReference type="SUPFAM" id="SSF53448">
    <property type="entry name" value="Nucleotide-diphospho-sugar transferases"/>
    <property type="match status" value="1"/>
</dbReference>
<proteinExistence type="predicted"/>
<evidence type="ECO:0008006" key="4">
    <source>
        <dbReference type="Google" id="ProtNLM"/>
    </source>
</evidence>
<gene>
    <name evidence="2" type="ORF">SAMN05216354_1899</name>
</gene>
<sequence>MVKGLGCSTLDNAACYNMVATRCFTYNQATLITDALHGFIIQKTDFPVVYIVIDDGSIDGEQDVLKKWAAENLDVEEGTQLCKTMHYGQLITAKLRGNPLASFVIVLLADNHYQAGIYYKVHEYIAEWEETAKYLAVCDGDDYWTDPQKLQKQVDILESDDSIGLVHAKAKVFDQNKNRYTRIYGNDKDEFRQIIISNPICHSTTCYRNSLRSAYENEKKNWDTSNWKMGDAPMWLWMSYYSTFHFMDEEVAVYREIKGSIAHSVSIDDRLAFHNSSLEVCLFFADLFHQGIEIKKQIYNSAYKNCALSCIYSGRIMDANKFLKEVPFMYRCYFILFALGYYLKKNISNYLRLNCI</sequence>
<evidence type="ECO:0000313" key="2">
    <source>
        <dbReference type="EMBL" id="SEF85353.1"/>
    </source>
</evidence>
<evidence type="ECO:0000256" key="1">
    <source>
        <dbReference type="SAM" id="Phobius"/>
    </source>
</evidence>
<dbReference type="GO" id="GO:0016758">
    <property type="term" value="F:hexosyltransferase activity"/>
    <property type="evidence" value="ECO:0007669"/>
    <property type="project" value="UniProtKB-ARBA"/>
</dbReference>
<dbReference type="InterPro" id="IPR029044">
    <property type="entry name" value="Nucleotide-diphossugar_trans"/>
</dbReference>
<dbReference type="AlphaFoldDB" id="A0A1H5VDN4"/>
<name>A0A1H5VDN4_XYLRU</name>
<dbReference type="Gene3D" id="3.90.550.10">
    <property type="entry name" value="Spore Coat Polysaccharide Biosynthesis Protein SpsA, Chain A"/>
    <property type="match status" value="1"/>
</dbReference>
<keyword evidence="1" id="KW-0472">Membrane</keyword>
<accession>A0A1H5VDN4</accession>
<keyword evidence="1" id="KW-1133">Transmembrane helix</keyword>
<dbReference type="PANTHER" id="PTHR22916:SF3">
    <property type="entry name" value="UDP-GLCNAC:BETAGAL BETA-1,3-N-ACETYLGLUCOSAMINYLTRANSFERASE-LIKE PROTEIN 1"/>
    <property type="match status" value="1"/>
</dbReference>
<evidence type="ECO:0000313" key="3">
    <source>
        <dbReference type="Proteomes" id="UP000236735"/>
    </source>
</evidence>
<protein>
    <recommendedName>
        <fullName evidence="4">Glycosyl transferase family 2</fullName>
    </recommendedName>
</protein>
<dbReference type="EMBL" id="FNUV01000004">
    <property type="protein sequence ID" value="SEF85353.1"/>
    <property type="molecule type" value="Genomic_DNA"/>
</dbReference>